<keyword evidence="6" id="KW-1185">Reference proteome</keyword>
<dbReference type="EMBL" id="JAEMNV010000008">
    <property type="protein sequence ID" value="MBJ8341837.1"/>
    <property type="molecule type" value="Genomic_DNA"/>
</dbReference>
<dbReference type="PANTHER" id="PTHR30154">
    <property type="entry name" value="LEUCINE-RESPONSIVE REGULATORY PROTEIN"/>
    <property type="match status" value="1"/>
</dbReference>
<dbReference type="AlphaFoldDB" id="A0A934U5Y3"/>
<sequence length="168" mass="18406">MSPEYSPTAPRSAVSPNDLRPAALDDVDQILVDALRRDARMPNNALAALAGIAPSTALGRVRSLIERGVIRGFHADIDPRALGRGLEALISVRLQAHARKHEAFTRRIAKLQEVVDIYFIAGANDYLLHIAVLDAHSLRDFVIEHLGADPEVAGTETTLIFEHLRPRP</sequence>
<dbReference type="SUPFAM" id="SSF46785">
    <property type="entry name" value="Winged helix' DNA-binding domain"/>
    <property type="match status" value="1"/>
</dbReference>
<gene>
    <name evidence="5" type="ORF">JGU71_23405</name>
</gene>
<dbReference type="Pfam" id="PF01037">
    <property type="entry name" value="AsnC_trans_reg"/>
    <property type="match status" value="1"/>
</dbReference>
<evidence type="ECO:0000313" key="6">
    <source>
        <dbReference type="Proteomes" id="UP000655868"/>
    </source>
</evidence>
<dbReference type="InterPro" id="IPR011008">
    <property type="entry name" value="Dimeric_a/b-barrel"/>
</dbReference>
<dbReference type="GO" id="GO:0005829">
    <property type="term" value="C:cytosol"/>
    <property type="evidence" value="ECO:0007669"/>
    <property type="project" value="TreeGrafter"/>
</dbReference>
<proteinExistence type="predicted"/>
<dbReference type="GO" id="GO:0043565">
    <property type="term" value="F:sequence-specific DNA binding"/>
    <property type="evidence" value="ECO:0007669"/>
    <property type="project" value="InterPro"/>
</dbReference>
<dbReference type="PANTHER" id="PTHR30154:SF54">
    <property type="entry name" value="POSSIBLE TRANSCRIPTIONAL REGULATORY PROTEIN (PROBABLY LRP_ASNC-FAMILY)"/>
    <property type="match status" value="1"/>
</dbReference>
<dbReference type="SMART" id="SM00344">
    <property type="entry name" value="HTH_ASNC"/>
    <property type="match status" value="1"/>
</dbReference>
<reference evidence="5" key="1">
    <citation type="submission" date="2020-12" db="EMBL/GenBank/DDBJ databases">
        <title>Antrihabitans popcorni sp. nov. and Antrihabitans auranticaus sp. nov., isolated from a larva cave.</title>
        <authorList>
            <person name="Lee S.D."/>
            <person name="Kim I.S."/>
        </authorList>
    </citation>
    <scope>NUCLEOTIDE SEQUENCE</scope>
    <source>
        <strain evidence="5">YC3-6</strain>
    </source>
</reference>
<dbReference type="InterPro" id="IPR036390">
    <property type="entry name" value="WH_DNA-bd_sf"/>
</dbReference>
<dbReference type="Gene3D" id="3.30.70.920">
    <property type="match status" value="1"/>
</dbReference>
<name>A0A934U5Y3_9NOCA</name>
<dbReference type="InterPro" id="IPR000485">
    <property type="entry name" value="AsnC-type_HTH_dom"/>
</dbReference>
<dbReference type="Gene3D" id="1.10.10.10">
    <property type="entry name" value="Winged helix-like DNA-binding domain superfamily/Winged helix DNA-binding domain"/>
    <property type="match status" value="1"/>
</dbReference>
<evidence type="ECO:0000256" key="3">
    <source>
        <dbReference type="ARBA" id="ARBA00023163"/>
    </source>
</evidence>
<dbReference type="PRINTS" id="PR00033">
    <property type="entry name" value="HTHASNC"/>
</dbReference>
<evidence type="ECO:0000259" key="4">
    <source>
        <dbReference type="PROSITE" id="PS50956"/>
    </source>
</evidence>
<dbReference type="RefSeq" id="WP_199706897.1">
    <property type="nucleotide sequence ID" value="NZ_JAEMNV010000008.1"/>
</dbReference>
<evidence type="ECO:0000256" key="2">
    <source>
        <dbReference type="ARBA" id="ARBA00023125"/>
    </source>
</evidence>
<dbReference type="GO" id="GO:0043200">
    <property type="term" value="P:response to amino acid"/>
    <property type="evidence" value="ECO:0007669"/>
    <property type="project" value="TreeGrafter"/>
</dbReference>
<dbReference type="Pfam" id="PF13404">
    <property type="entry name" value="HTH_AsnC-type"/>
    <property type="match status" value="1"/>
</dbReference>
<dbReference type="InterPro" id="IPR036388">
    <property type="entry name" value="WH-like_DNA-bd_sf"/>
</dbReference>
<protein>
    <submittedName>
        <fullName evidence="5">Lrp/AsnC family transcriptional regulator</fullName>
    </submittedName>
</protein>
<feature type="domain" description="HTH asnC-type" evidence="4">
    <location>
        <begin position="24"/>
        <end position="85"/>
    </location>
</feature>
<dbReference type="Proteomes" id="UP000655868">
    <property type="component" value="Unassembled WGS sequence"/>
</dbReference>
<keyword evidence="2" id="KW-0238">DNA-binding</keyword>
<dbReference type="InterPro" id="IPR019888">
    <property type="entry name" value="Tscrpt_reg_AsnC-like"/>
</dbReference>
<evidence type="ECO:0000313" key="5">
    <source>
        <dbReference type="EMBL" id="MBJ8341837.1"/>
    </source>
</evidence>
<dbReference type="SUPFAM" id="SSF54909">
    <property type="entry name" value="Dimeric alpha+beta barrel"/>
    <property type="match status" value="1"/>
</dbReference>
<comment type="caution">
    <text evidence="5">The sequence shown here is derived from an EMBL/GenBank/DDBJ whole genome shotgun (WGS) entry which is preliminary data.</text>
</comment>
<keyword evidence="3" id="KW-0804">Transcription</keyword>
<keyword evidence="1" id="KW-0805">Transcription regulation</keyword>
<organism evidence="5 6">
    <name type="scientific">Antrihabitans stalagmiti</name>
    <dbReference type="NCBI Taxonomy" id="2799499"/>
    <lineage>
        <taxon>Bacteria</taxon>
        <taxon>Bacillati</taxon>
        <taxon>Actinomycetota</taxon>
        <taxon>Actinomycetes</taxon>
        <taxon>Mycobacteriales</taxon>
        <taxon>Nocardiaceae</taxon>
        <taxon>Antrihabitans</taxon>
    </lineage>
</organism>
<accession>A0A934U5Y3</accession>
<evidence type="ECO:0000256" key="1">
    <source>
        <dbReference type="ARBA" id="ARBA00023015"/>
    </source>
</evidence>
<dbReference type="PROSITE" id="PS50956">
    <property type="entry name" value="HTH_ASNC_2"/>
    <property type="match status" value="1"/>
</dbReference>
<dbReference type="InterPro" id="IPR019887">
    <property type="entry name" value="Tscrpt_reg_AsnC/Lrp_C"/>
</dbReference>